<dbReference type="Proteomes" id="UP001604336">
    <property type="component" value="Unassembled WGS sequence"/>
</dbReference>
<accession>A0ABD1RF03</accession>
<organism evidence="2 3">
    <name type="scientific">Abeliophyllum distichum</name>
    <dbReference type="NCBI Taxonomy" id="126358"/>
    <lineage>
        <taxon>Eukaryota</taxon>
        <taxon>Viridiplantae</taxon>
        <taxon>Streptophyta</taxon>
        <taxon>Embryophyta</taxon>
        <taxon>Tracheophyta</taxon>
        <taxon>Spermatophyta</taxon>
        <taxon>Magnoliopsida</taxon>
        <taxon>eudicotyledons</taxon>
        <taxon>Gunneridae</taxon>
        <taxon>Pentapetalae</taxon>
        <taxon>asterids</taxon>
        <taxon>lamiids</taxon>
        <taxon>Lamiales</taxon>
        <taxon>Oleaceae</taxon>
        <taxon>Forsythieae</taxon>
        <taxon>Abeliophyllum</taxon>
    </lineage>
</organism>
<dbReference type="AlphaFoldDB" id="A0ABD1RF03"/>
<feature type="region of interest" description="Disordered" evidence="1">
    <location>
        <begin position="1"/>
        <end position="124"/>
    </location>
</feature>
<reference evidence="3" key="1">
    <citation type="submission" date="2024-07" db="EMBL/GenBank/DDBJ databases">
        <title>Two chromosome-level genome assemblies of Korean endemic species Abeliophyllum distichum and Forsythia ovata (Oleaceae).</title>
        <authorList>
            <person name="Jang H."/>
        </authorList>
    </citation>
    <scope>NUCLEOTIDE SEQUENCE [LARGE SCALE GENOMIC DNA]</scope>
</reference>
<gene>
    <name evidence="2" type="ORF">Adt_31721</name>
</gene>
<name>A0ABD1RF03_9LAMI</name>
<proteinExistence type="predicted"/>
<evidence type="ECO:0000256" key="1">
    <source>
        <dbReference type="SAM" id="MobiDB-lite"/>
    </source>
</evidence>
<evidence type="ECO:0000313" key="2">
    <source>
        <dbReference type="EMBL" id="KAL2486965.1"/>
    </source>
</evidence>
<comment type="caution">
    <text evidence="2">The sequence shown here is derived from an EMBL/GenBank/DDBJ whole genome shotgun (WGS) entry which is preliminary data.</text>
</comment>
<protein>
    <submittedName>
        <fullName evidence="2">Uncharacterized protein</fullName>
    </submittedName>
</protein>
<feature type="compositionally biased region" description="Pro residues" evidence="1">
    <location>
        <begin position="69"/>
        <end position="85"/>
    </location>
</feature>
<sequence>MGSSSAAKIIFSKPKKNPTLASASKTMKITSGEKSLPPSREVVILEPSRTSVMPTQDEILGRAKEKVVGPPPKVKPIPKSIPPPRDAQLGSSSGEKRPSSDNKPGPAKRIRTGVSSSPPSIELF</sequence>
<evidence type="ECO:0000313" key="3">
    <source>
        <dbReference type="Proteomes" id="UP001604336"/>
    </source>
</evidence>
<feature type="compositionally biased region" description="Polar residues" evidence="1">
    <location>
        <begin position="19"/>
        <end position="33"/>
    </location>
</feature>
<keyword evidence="3" id="KW-1185">Reference proteome</keyword>
<dbReference type="EMBL" id="JBFOLK010000009">
    <property type="protein sequence ID" value="KAL2486965.1"/>
    <property type="molecule type" value="Genomic_DNA"/>
</dbReference>
<feature type="compositionally biased region" description="Polar residues" evidence="1">
    <location>
        <begin position="113"/>
        <end position="124"/>
    </location>
</feature>